<keyword evidence="1" id="KW-0472">Membrane</keyword>
<keyword evidence="1" id="KW-0812">Transmembrane</keyword>
<evidence type="ECO:0000256" key="1">
    <source>
        <dbReference type="SAM" id="Phobius"/>
    </source>
</evidence>
<dbReference type="Proteomes" id="UP000032142">
    <property type="component" value="Unassembled WGS sequence"/>
</dbReference>
<accession>A0A0B0NS13</accession>
<dbReference type="AlphaFoldDB" id="A0A0B0NS13"/>
<organism evidence="2 3">
    <name type="scientific">Gossypium arboreum</name>
    <name type="common">Tree cotton</name>
    <name type="synonym">Gossypium nanking</name>
    <dbReference type="NCBI Taxonomy" id="29729"/>
    <lineage>
        <taxon>Eukaryota</taxon>
        <taxon>Viridiplantae</taxon>
        <taxon>Streptophyta</taxon>
        <taxon>Embryophyta</taxon>
        <taxon>Tracheophyta</taxon>
        <taxon>Spermatophyta</taxon>
        <taxon>Magnoliopsida</taxon>
        <taxon>eudicotyledons</taxon>
        <taxon>Gunneridae</taxon>
        <taxon>Pentapetalae</taxon>
        <taxon>rosids</taxon>
        <taxon>malvids</taxon>
        <taxon>Malvales</taxon>
        <taxon>Malvaceae</taxon>
        <taxon>Malvoideae</taxon>
        <taxon>Gossypium</taxon>
    </lineage>
</organism>
<keyword evidence="1" id="KW-1133">Transmembrane helix</keyword>
<dbReference type="EMBL" id="KN401946">
    <property type="protein sequence ID" value="KHG14614.1"/>
    <property type="molecule type" value="Genomic_DNA"/>
</dbReference>
<name>A0A0B0NS13_GOSAR</name>
<evidence type="ECO:0000313" key="2">
    <source>
        <dbReference type="EMBL" id="KHG14614.1"/>
    </source>
</evidence>
<evidence type="ECO:0000313" key="3">
    <source>
        <dbReference type="Proteomes" id="UP000032142"/>
    </source>
</evidence>
<feature type="transmembrane region" description="Helical" evidence="1">
    <location>
        <begin position="48"/>
        <end position="70"/>
    </location>
</feature>
<reference evidence="3" key="1">
    <citation type="submission" date="2014-09" db="EMBL/GenBank/DDBJ databases">
        <authorList>
            <person name="Mudge J."/>
            <person name="Ramaraj T."/>
            <person name="Lindquist I.E."/>
            <person name="Bharti A.K."/>
            <person name="Sundararajan A."/>
            <person name="Cameron C.T."/>
            <person name="Woodward J.E."/>
            <person name="May G.D."/>
            <person name="Brubaker C."/>
            <person name="Broadhvest J."/>
            <person name="Wilkins T.A."/>
        </authorList>
    </citation>
    <scope>NUCLEOTIDE SEQUENCE</scope>
    <source>
        <strain evidence="3">cv. AKA8401</strain>
    </source>
</reference>
<proteinExistence type="predicted"/>
<keyword evidence="3" id="KW-1185">Reference proteome</keyword>
<sequence>MKAKQTREWSAPGVVQAETVERRVREMRISRSLKNGTAVRNFICGGEMMVGTCHIAIAIAIVLSLMGFCIDQPSPFVERQCLVGATGFDIFTVSQTFSNAGWVIENRTDLLML</sequence>
<protein>
    <submittedName>
        <fullName evidence="2">Uncharacterized protein</fullName>
    </submittedName>
</protein>
<gene>
    <name evidence="2" type="ORF">F383_19566</name>
</gene>